<reference evidence="2" key="1">
    <citation type="submission" date="2022-01" db="EMBL/GenBank/DDBJ databases">
        <authorList>
            <person name="King R."/>
        </authorList>
    </citation>
    <scope>NUCLEOTIDE SEQUENCE</scope>
</reference>
<dbReference type="Proteomes" id="UP001153737">
    <property type="component" value="Chromosome 6"/>
</dbReference>
<evidence type="ECO:0000313" key="3">
    <source>
        <dbReference type="Proteomes" id="UP001153737"/>
    </source>
</evidence>
<accession>A0A9N9X4F4</accession>
<sequence length="74" mass="9227">MLEEKEKQKTHYDIRHRVEEKKQSSTEDKVWIINMQREGVIEQKLDEPRYYRVRTDRDSTVRRNSRHFQVLPKQ</sequence>
<evidence type="ECO:0000256" key="1">
    <source>
        <dbReference type="SAM" id="MobiDB-lite"/>
    </source>
</evidence>
<dbReference type="AlphaFoldDB" id="A0A9N9X4F4"/>
<feature type="region of interest" description="Disordered" evidence="1">
    <location>
        <begin position="1"/>
        <end position="26"/>
    </location>
</feature>
<protein>
    <submittedName>
        <fullName evidence="2">Uncharacterized protein</fullName>
    </submittedName>
</protein>
<gene>
    <name evidence="2" type="ORF">PHAECO_LOCUS10300</name>
</gene>
<keyword evidence="3" id="KW-1185">Reference proteome</keyword>
<organism evidence="2 3">
    <name type="scientific">Phaedon cochleariae</name>
    <name type="common">Mustard beetle</name>
    <dbReference type="NCBI Taxonomy" id="80249"/>
    <lineage>
        <taxon>Eukaryota</taxon>
        <taxon>Metazoa</taxon>
        <taxon>Ecdysozoa</taxon>
        <taxon>Arthropoda</taxon>
        <taxon>Hexapoda</taxon>
        <taxon>Insecta</taxon>
        <taxon>Pterygota</taxon>
        <taxon>Neoptera</taxon>
        <taxon>Endopterygota</taxon>
        <taxon>Coleoptera</taxon>
        <taxon>Polyphaga</taxon>
        <taxon>Cucujiformia</taxon>
        <taxon>Chrysomeloidea</taxon>
        <taxon>Chrysomelidae</taxon>
        <taxon>Chrysomelinae</taxon>
        <taxon>Chrysomelini</taxon>
        <taxon>Phaedon</taxon>
    </lineage>
</organism>
<evidence type="ECO:0000313" key="2">
    <source>
        <dbReference type="EMBL" id="CAG9822709.1"/>
    </source>
</evidence>
<dbReference type="EMBL" id="OU896712">
    <property type="protein sequence ID" value="CAG9822709.1"/>
    <property type="molecule type" value="Genomic_DNA"/>
</dbReference>
<reference evidence="2" key="2">
    <citation type="submission" date="2022-10" db="EMBL/GenBank/DDBJ databases">
        <authorList>
            <consortium name="ENA_rothamsted_submissions"/>
            <consortium name="culmorum"/>
            <person name="King R."/>
        </authorList>
    </citation>
    <scope>NUCLEOTIDE SEQUENCE</scope>
</reference>
<name>A0A9N9X4F4_PHACE</name>
<dbReference type="OrthoDB" id="6776334at2759"/>
<proteinExistence type="predicted"/>